<sequence>MKNVSFQFKFSKVMAIKQSEKDRMLNEYNEAVSQFEEVGQRLYQCLKHKENFIDEYNEEMSIGVSVEKLKQSQNYMDYLEREIEVLQQKMNIARQTMRIKEVKLREKNIEVKKYEKMETKALIHYQNLQRESEAKQMDEISIQQYLLKGIR</sequence>
<dbReference type="Gene3D" id="1.10.287.1700">
    <property type="match status" value="1"/>
</dbReference>
<keyword evidence="8" id="KW-0653">Protein transport</keyword>
<keyword evidence="12" id="KW-0969">Cilium</keyword>
<keyword evidence="7" id="KW-1005">Bacterial flagellum biogenesis</keyword>
<dbReference type="EMBL" id="LVYK01000010">
    <property type="protein sequence ID" value="RAS79505.1"/>
    <property type="molecule type" value="Genomic_DNA"/>
</dbReference>
<dbReference type="GO" id="GO:0005886">
    <property type="term" value="C:plasma membrane"/>
    <property type="evidence" value="ECO:0007669"/>
    <property type="project" value="UniProtKB-SubCell"/>
</dbReference>
<dbReference type="GO" id="GO:0044781">
    <property type="term" value="P:bacterial-type flagellum organization"/>
    <property type="evidence" value="ECO:0007669"/>
    <property type="project" value="UniProtKB-KW"/>
</dbReference>
<evidence type="ECO:0000313" key="13">
    <source>
        <dbReference type="Proteomes" id="UP000250174"/>
    </source>
</evidence>
<keyword evidence="5" id="KW-1003">Cell membrane</keyword>
<dbReference type="InterPro" id="IPR012823">
    <property type="entry name" value="Flagell_FliJ"/>
</dbReference>
<comment type="subcellular location">
    <subcellularLocation>
        <location evidence="1">Cell membrane</location>
        <topology evidence="1">Peripheral membrane protein</topology>
        <orientation evidence="1">Cytoplasmic side</orientation>
    </subcellularLocation>
</comment>
<evidence type="ECO:0000256" key="5">
    <source>
        <dbReference type="ARBA" id="ARBA00022475"/>
    </source>
</evidence>
<gene>
    <name evidence="12" type="ORF">A3864_06760</name>
</gene>
<comment type="caution">
    <text evidence="12">The sequence shown here is derived from an EMBL/GenBank/DDBJ whole genome shotgun (WGS) entry which is preliminary data.</text>
</comment>
<dbReference type="NCBIfam" id="TIGR02473">
    <property type="entry name" value="flagell_FliJ"/>
    <property type="match status" value="1"/>
</dbReference>
<evidence type="ECO:0000256" key="8">
    <source>
        <dbReference type="ARBA" id="ARBA00022927"/>
    </source>
</evidence>
<keyword evidence="12" id="KW-0282">Flagellum</keyword>
<evidence type="ECO:0000256" key="4">
    <source>
        <dbReference type="ARBA" id="ARBA00022448"/>
    </source>
</evidence>
<evidence type="ECO:0000256" key="2">
    <source>
        <dbReference type="ARBA" id="ARBA00010004"/>
    </source>
</evidence>
<dbReference type="GO" id="GO:0006935">
    <property type="term" value="P:chemotaxis"/>
    <property type="evidence" value="ECO:0007669"/>
    <property type="project" value="UniProtKB-KW"/>
</dbReference>
<organism evidence="12 13">
    <name type="scientific">Priestia endophytica</name>
    <dbReference type="NCBI Taxonomy" id="135735"/>
    <lineage>
        <taxon>Bacteria</taxon>
        <taxon>Bacillati</taxon>
        <taxon>Bacillota</taxon>
        <taxon>Bacilli</taxon>
        <taxon>Bacillales</taxon>
        <taxon>Bacillaceae</taxon>
        <taxon>Priestia</taxon>
    </lineage>
</organism>
<dbReference type="Pfam" id="PF02050">
    <property type="entry name" value="FliJ"/>
    <property type="match status" value="1"/>
</dbReference>
<proteinExistence type="inferred from homology"/>
<comment type="similarity">
    <text evidence="2">Belongs to the FliJ family.</text>
</comment>
<keyword evidence="4" id="KW-0813">Transport</keyword>
<evidence type="ECO:0000256" key="11">
    <source>
        <dbReference type="SAM" id="Coils"/>
    </source>
</evidence>
<reference evidence="12 13" key="1">
    <citation type="submission" date="2016-03" db="EMBL/GenBank/DDBJ databases">
        <title>Comparison of Bacillus endophyticus and B. anthracis characteristics using whole genome sequence analysis and microbiological techniques.</title>
        <authorList>
            <person name="Lekota K.E."/>
            <person name="Mafofo J."/>
            <person name="Rees J."/>
            <person name="Muchadeyi F.C."/>
            <person name="Madoroba E."/>
            <person name="Van Heerden H."/>
        </authorList>
    </citation>
    <scope>NUCLEOTIDE SEQUENCE [LARGE SCALE GENOMIC DNA]</scope>
    <source>
        <strain evidence="12 13">3631_10C</strain>
    </source>
</reference>
<dbReference type="InterPro" id="IPR053716">
    <property type="entry name" value="Flag_assembly_chemotaxis_eff"/>
</dbReference>
<dbReference type="GO" id="GO:0015031">
    <property type="term" value="P:protein transport"/>
    <property type="evidence" value="ECO:0007669"/>
    <property type="project" value="UniProtKB-KW"/>
</dbReference>
<accession>A0AAX1QBF2</accession>
<evidence type="ECO:0000256" key="6">
    <source>
        <dbReference type="ARBA" id="ARBA00022500"/>
    </source>
</evidence>
<protein>
    <recommendedName>
        <fullName evidence="3">Flagellar FliJ protein</fullName>
    </recommendedName>
</protein>
<evidence type="ECO:0000256" key="7">
    <source>
        <dbReference type="ARBA" id="ARBA00022795"/>
    </source>
</evidence>
<dbReference type="RefSeq" id="WP_111925203.1">
    <property type="nucleotide sequence ID" value="NZ_LVYL01000054.1"/>
</dbReference>
<evidence type="ECO:0000256" key="10">
    <source>
        <dbReference type="ARBA" id="ARBA00023225"/>
    </source>
</evidence>
<dbReference type="GO" id="GO:0009288">
    <property type="term" value="C:bacterial-type flagellum"/>
    <property type="evidence" value="ECO:0007669"/>
    <property type="project" value="InterPro"/>
</dbReference>
<feature type="coiled-coil region" evidence="11">
    <location>
        <begin position="69"/>
        <end position="96"/>
    </location>
</feature>
<evidence type="ECO:0000256" key="3">
    <source>
        <dbReference type="ARBA" id="ARBA00020392"/>
    </source>
</evidence>
<evidence type="ECO:0000313" key="12">
    <source>
        <dbReference type="EMBL" id="RAS79505.1"/>
    </source>
</evidence>
<dbReference type="AlphaFoldDB" id="A0AAX1QBF2"/>
<keyword evidence="9" id="KW-0472">Membrane</keyword>
<name>A0AAX1QBF2_9BACI</name>
<evidence type="ECO:0000256" key="1">
    <source>
        <dbReference type="ARBA" id="ARBA00004413"/>
    </source>
</evidence>
<keyword evidence="10" id="KW-1006">Bacterial flagellum protein export</keyword>
<evidence type="ECO:0000256" key="9">
    <source>
        <dbReference type="ARBA" id="ARBA00023136"/>
    </source>
</evidence>
<keyword evidence="12" id="KW-0966">Cell projection</keyword>
<dbReference type="GO" id="GO:0071973">
    <property type="term" value="P:bacterial-type flagellum-dependent cell motility"/>
    <property type="evidence" value="ECO:0007669"/>
    <property type="project" value="InterPro"/>
</dbReference>
<keyword evidence="11" id="KW-0175">Coiled coil</keyword>
<keyword evidence="6" id="KW-0145">Chemotaxis</keyword>
<dbReference type="Proteomes" id="UP000250174">
    <property type="component" value="Unassembled WGS sequence"/>
</dbReference>